<proteinExistence type="predicted"/>
<comment type="caution">
    <text evidence="1">The sequence shown here is derived from an EMBL/GenBank/DDBJ whole genome shotgun (WGS) entry which is preliminary data.</text>
</comment>
<dbReference type="AlphaFoldDB" id="A0A423WB06"/>
<gene>
    <name evidence="1" type="ORF">VSDG_03231</name>
</gene>
<reference evidence="1 2" key="1">
    <citation type="submission" date="2015-09" db="EMBL/GenBank/DDBJ databases">
        <title>Host preference determinants of Valsa canker pathogens revealed by comparative genomics.</title>
        <authorList>
            <person name="Yin Z."/>
            <person name="Huang L."/>
        </authorList>
    </citation>
    <scope>NUCLEOTIDE SEQUENCE [LARGE SCALE GENOMIC DNA]</scope>
    <source>
        <strain evidence="1 2">YSFL</strain>
    </source>
</reference>
<accession>A0A423WB06</accession>
<dbReference type="OrthoDB" id="429143at2759"/>
<sequence length="280" mass="30774">MARPLLTSEWEEAPEKLVTALDGRQFVTALRRKVLDEYPQVLSIETSTKAEYYGSKSSTAAKILRRSRKAMLSFPTLLSPAEDGHWSATSSTPRMRSHYSLCRLRGKATSGLCHMTAQRTAGNFPETDGGHSWSVIYGQGFDYVTQRPTEELKVGGGFSQGQKQGMDMIGVYDDSKVDALTLMHVQDVMPAMFDPGHKSGVIGFSPDLMPLVGGLDPRIIPRKAKSKKKECYKGTVEPGEWISAYLCGEGMVWASLGGTALGCWQASRRRVCLRSQAGQE</sequence>
<protein>
    <submittedName>
        <fullName evidence="1">Uncharacterized protein</fullName>
    </submittedName>
</protein>
<keyword evidence="2" id="KW-1185">Reference proteome</keyword>
<organism evidence="1 2">
    <name type="scientific">Cytospora chrysosperma</name>
    <name type="common">Cytospora canker fungus</name>
    <name type="synonym">Sphaeria chrysosperma</name>
    <dbReference type="NCBI Taxonomy" id="252740"/>
    <lineage>
        <taxon>Eukaryota</taxon>
        <taxon>Fungi</taxon>
        <taxon>Dikarya</taxon>
        <taxon>Ascomycota</taxon>
        <taxon>Pezizomycotina</taxon>
        <taxon>Sordariomycetes</taxon>
        <taxon>Sordariomycetidae</taxon>
        <taxon>Diaporthales</taxon>
        <taxon>Cytosporaceae</taxon>
        <taxon>Cytospora</taxon>
    </lineage>
</organism>
<evidence type="ECO:0000313" key="2">
    <source>
        <dbReference type="Proteomes" id="UP000284375"/>
    </source>
</evidence>
<dbReference type="Proteomes" id="UP000284375">
    <property type="component" value="Unassembled WGS sequence"/>
</dbReference>
<dbReference type="EMBL" id="LJZO01000008">
    <property type="protein sequence ID" value="ROW00554.1"/>
    <property type="molecule type" value="Genomic_DNA"/>
</dbReference>
<name>A0A423WB06_CYTCH</name>
<evidence type="ECO:0000313" key="1">
    <source>
        <dbReference type="EMBL" id="ROW00554.1"/>
    </source>
</evidence>
<dbReference type="STRING" id="252740.A0A423WB06"/>